<dbReference type="PATRIC" id="fig|888050.3.peg.578"/>
<accession>N6X4B0</accession>
<dbReference type="EMBL" id="AQHZ01000010">
    <property type="protein sequence ID" value="ENO18556.1"/>
    <property type="molecule type" value="Genomic_DNA"/>
</dbReference>
<dbReference type="STRING" id="888050.HMPREF9004_0605"/>
<evidence type="ECO:0000313" key="2">
    <source>
        <dbReference type="Proteomes" id="UP000013015"/>
    </source>
</evidence>
<comment type="caution">
    <text evidence="1">The sequence shown here is derived from an EMBL/GenBank/DDBJ whole genome shotgun (WGS) entry which is preliminary data.</text>
</comment>
<gene>
    <name evidence="1" type="ORF">HMPREF9004_0605</name>
</gene>
<evidence type="ECO:0000313" key="1">
    <source>
        <dbReference type="EMBL" id="ENO18556.1"/>
    </source>
</evidence>
<protein>
    <submittedName>
        <fullName evidence="1">Methyl-accepting chemotaxis protein</fullName>
    </submittedName>
</protein>
<dbReference type="AlphaFoldDB" id="N6X4B0"/>
<reference evidence="1 2" key="1">
    <citation type="submission" date="2013-03" db="EMBL/GenBank/DDBJ databases">
        <title>Reference genome for the Human Microbiome Project.</title>
        <authorList>
            <person name="Aqrawi P."/>
            <person name="Ayvaz T."/>
            <person name="Bess C."/>
            <person name="Blankenburg K."/>
            <person name="Coyle M."/>
            <person name="Deng J."/>
            <person name="Forbes L."/>
            <person name="Fowler G."/>
            <person name="Francisco L."/>
            <person name="Fu Q."/>
            <person name="Gibbs R."/>
            <person name="Gross S."/>
            <person name="Gubbala S."/>
            <person name="Hale W."/>
            <person name="Hemphill L."/>
            <person name="Highlander S."/>
            <person name="Hirani K."/>
            <person name="Jackson L."/>
            <person name="Jakkamsetti A."/>
            <person name="Javaid M."/>
            <person name="Jayaseelan J.C."/>
            <person name="Jiang H."/>
            <person name="Joshi V."/>
            <person name="Korchina V."/>
            <person name="Kovar C."/>
            <person name="Lara F."/>
            <person name="Lee S."/>
            <person name="Liu Y."/>
            <person name="Mata R."/>
            <person name="Mathew T."/>
            <person name="Munidasa M."/>
            <person name="Muzny D."/>
            <person name="Nazareth L."/>
            <person name="Ngo R."/>
            <person name="Nguyen L."/>
            <person name="Nguyen N."/>
            <person name="Okwuonu G."/>
            <person name="Ongeri F."/>
            <person name="Palculict T."/>
            <person name="Patil S."/>
            <person name="Petrosino J."/>
            <person name="Pham C."/>
            <person name="Pham P."/>
            <person name="Pu L.-L."/>
            <person name="Qin X."/>
            <person name="Qu J."/>
            <person name="Reid J."/>
            <person name="Ross M."/>
            <person name="Ruth R."/>
            <person name="Saada N."/>
            <person name="San Lucas F."/>
            <person name="Santibanez J."/>
            <person name="Shang Y."/>
            <person name="Simmons D."/>
            <person name="Song X.-Z."/>
            <person name="Tang L.-Y."/>
            <person name="Thornton R."/>
            <person name="Warren J."/>
            <person name="Weissenberger G."/>
            <person name="Wilczek-Boney K."/>
            <person name="Worley K."/>
            <person name="Youmans B."/>
            <person name="Zhang J."/>
            <person name="Zhang L."/>
            <person name="Zhao Z."/>
            <person name="Zhou C."/>
            <person name="Zhu D."/>
            <person name="Zhu Y."/>
        </authorList>
    </citation>
    <scope>NUCLEOTIDE SEQUENCE [LARGE SCALE GENOMIC DNA]</scope>
    <source>
        <strain evidence="1 2">F0333</strain>
    </source>
</reference>
<organism evidence="1 2">
    <name type="scientific">Schaalia cardiffensis F0333</name>
    <dbReference type="NCBI Taxonomy" id="888050"/>
    <lineage>
        <taxon>Bacteria</taxon>
        <taxon>Bacillati</taxon>
        <taxon>Actinomycetota</taxon>
        <taxon>Actinomycetes</taxon>
        <taxon>Actinomycetales</taxon>
        <taxon>Actinomycetaceae</taxon>
        <taxon>Schaalia</taxon>
    </lineage>
</organism>
<name>N6X4B0_9ACTO</name>
<keyword evidence="2" id="KW-1185">Reference proteome</keyword>
<proteinExistence type="predicted"/>
<sequence length="58" mass="6220">MEADEVSEAIETIATRLIGASTELSGLCATACENMSEVVTSAELDEENIAEAFRRLEV</sequence>
<dbReference type="HOGENOM" id="CLU_2968861_0_0_11"/>
<dbReference type="Proteomes" id="UP000013015">
    <property type="component" value="Unassembled WGS sequence"/>
</dbReference>